<dbReference type="EMBL" id="SHKP01000006">
    <property type="protein sequence ID" value="RZT97910.1"/>
    <property type="molecule type" value="Genomic_DNA"/>
</dbReference>
<dbReference type="InterPro" id="IPR058624">
    <property type="entry name" value="MdtA-like_HH"/>
</dbReference>
<keyword evidence="9" id="KW-1185">Reference proteome</keyword>
<dbReference type="InterPro" id="IPR036737">
    <property type="entry name" value="OmpA-like_sf"/>
</dbReference>
<sequence length="539" mass="55274">MNPRCRTPAAPAPTALLAAFCAVVLLAACGDKPAPAAAVPAVEVTTLVVTPQAAPVSPEYVGQTESSQQVEVRARVSGFLDKRVYTEGATVKAGQPLFIMDRKPFEAALQAARSEKAAQQARLDVARQNLARVKPLAAQNALSQKDLDDAVGQEQSAAAAVEAAKAKVIEAELNLGYTTINAPVTGLSSFAKLQEGSYVDVSNSLLTYVAKLDPMRVNFSLSENEVLRFRDEVARGVVKAPPADAFEVEIVLADGSVFPARGKLTFSDVAFSQDTGTFLVRAELPNPEGSLRPGQFVRVRLIGATRPGSYLVPQRAVQQGPRGAYVWIANKEGKAEQRAVVTGSWVGDDWLITNGLRPGEAVIVDGTLKLAPGAPIKVVKTLAPTPAPAAVAVATGKTSPALQAGEKLLKPGTAPATAATAATAAKAPATGGSGLPASVNFATGSSVLPATDAKRLAQVAAHLAANPGAQVAITGYTDRRGGAAANVALAKARAEGVRSALLVGGASESQVQLRAPASVTGSGSDAAARRVDVVAAGKQ</sequence>
<feature type="domain" description="OmpA-like" evidence="7">
    <location>
        <begin position="428"/>
        <end position="539"/>
    </location>
</feature>
<dbReference type="InterPro" id="IPR006665">
    <property type="entry name" value="OmpA-like"/>
</dbReference>
<dbReference type="Gene3D" id="3.30.1330.60">
    <property type="entry name" value="OmpA-like domain"/>
    <property type="match status" value="1"/>
</dbReference>
<evidence type="ECO:0000259" key="7">
    <source>
        <dbReference type="PROSITE" id="PS51123"/>
    </source>
</evidence>
<dbReference type="SUPFAM" id="SSF103088">
    <property type="entry name" value="OmpA-like"/>
    <property type="match status" value="1"/>
</dbReference>
<dbReference type="InterPro" id="IPR006664">
    <property type="entry name" value="OMP_bac"/>
</dbReference>
<dbReference type="NCBIfam" id="TIGR01730">
    <property type="entry name" value="RND_mfp"/>
    <property type="match status" value="1"/>
</dbReference>
<accession>A0A4Q7VNG7</accession>
<evidence type="ECO:0000256" key="4">
    <source>
        <dbReference type="ARBA" id="ARBA00023136"/>
    </source>
</evidence>
<keyword evidence="4 5" id="KW-0472">Membrane</keyword>
<evidence type="ECO:0000313" key="8">
    <source>
        <dbReference type="EMBL" id="RZT97910.1"/>
    </source>
</evidence>
<keyword evidence="6" id="KW-0732">Signal</keyword>
<dbReference type="GO" id="GO:0046677">
    <property type="term" value="P:response to antibiotic"/>
    <property type="evidence" value="ECO:0007669"/>
    <property type="project" value="TreeGrafter"/>
</dbReference>
<evidence type="ECO:0000256" key="1">
    <source>
        <dbReference type="ARBA" id="ARBA00004196"/>
    </source>
</evidence>
<dbReference type="SUPFAM" id="SSF111369">
    <property type="entry name" value="HlyD-like secretion proteins"/>
    <property type="match status" value="1"/>
</dbReference>
<dbReference type="Gene3D" id="2.40.420.20">
    <property type="match status" value="1"/>
</dbReference>
<comment type="subcellular location">
    <subcellularLocation>
        <location evidence="1">Cell envelope</location>
    </subcellularLocation>
    <subcellularLocation>
        <location evidence="2">Membrane</location>
    </subcellularLocation>
</comment>
<comment type="similarity">
    <text evidence="3">Belongs to the membrane fusion protein (MFP) (TC 8.A.1) family.</text>
</comment>
<proteinExistence type="inferred from homology"/>
<protein>
    <submittedName>
        <fullName evidence="8">Membrane fusion protein (Multidrug efflux system)</fullName>
    </submittedName>
</protein>
<evidence type="ECO:0000313" key="9">
    <source>
        <dbReference type="Proteomes" id="UP000293671"/>
    </source>
</evidence>
<evidence type="ECO:0000256" key="6">
    <source>
        <dbReference type="SAM" id="SignalP"/>
    </source>
</evidence>
<evidence type="ECO:0000256" key="3">
    <source>
        <dbReference type="ARBA" id="ARBA00009477"/>
    </source>
</evidence>
<dbReference type="PRINTS" id="PR01021">
    <property type="entry name" value="OMPADOMAIN"/>
</dbReference>
<comment type="caution">
    <text evidence="8">The sequence shown here is derived from an EMBL/GenBank/DDBJ whole genome shotgun (WGS) entry which is preliminary data.</text>
</comment>
<dbReference type="PROSITE" id="PS51257">
    <property type="entry name" value="PROKAR_LIPOPROTEIN"/>
    <property type="match status" value="1"/>
</dbReference>
<organism evidence="8 9">
    <name type="scientific">Rivibacter subsaxonicus</name>
    <dbReference type="NCBI Taxonomy" id="457575"/>
    <lineage>
        <taxon>Bacteria</taxon>
        <taxon>Pseudomonadati</taxon>
        <taxon>Pseudomonadota</taxon>
        <taxon>Betaproteobacteria</taxon>
        <taxon>Burkholderiales</taxon>
        <taxon>Rivibacter</taxon>
    </lineage>
</organism>
<dbReference type="Gene3D" id="2.40.50.100">
    <property type="match status" value="1"/>
</dbReference>
<dbReference type="Pfam" id="PF25944">
    <property type="entry name" value="Beta-barrel_RND"/>
    <property type="match status" value="1"/>
</dbReference>
<dbReference type="InterPro" id="IPR006143">
    <property type="entry name" value="RND_pump_MFP"/>
</dbReference>
<evidence type="ECO:0000256" key="5">
    <source>
        <dbReference type="PROSITE-ProRule" id="PRU00473"/>
    </source>
</evidence>
<dbReference type="InterPro" id="IPR058627">
    <property type="entry name" value="MdtA-like_C"/>
</dbReference>
<feature type="signal peptide" evidence="6">
    <location>
        <begin position="1"/>
        <end position="27"/>
    </location>
</feature>
<dbReference type="Gene3D" id="2.40.30.170">
    <property type="match status" value="1"/>
</dbReference>
<dbReference type="PANTHER" id="PTHR30158">
    <property type="entry name" value="ACRA/E-RELATED COMPONENT OF DRUG EFFLUX TRANSPORTER"/>
    <property type="match status" value="1"/>
</dbReference>
<dbReference type="FunFam" id="2.40.420.20:FF:000001">
    <property type="entry name" value="Efflux RND transporter periplasmic adaptor subunit"/>
    <property type="match status" value="1"/>
</dbReference>
<dbReference type="Pfam" id="PF25876">
    <property type="entry name" value="HH_MFP_RND"/>
    <property type="match status" value="1"/>
</dbReference>
<dbReference type="GO" id="GO:0030313">
    <property type="term" value="C:cell envelope"/>
    <property type="evidence" value="ECO:0007669"/>
    <property type="project" value="UniProtKB-SubCell"/>
</dbReference>
<dbReference type="GO" id="GO:0022857">
    <property type="term" value="F:transmembrane transporter activity"/>
    <property type="evidence" value="ECO:0007669"/>
    <property type="project" value="InterPro"/>
</dbReference>
<dbReference type="RefSeq" id="WP_130432181.1">
    <property type="nucleotide sequence ID" value="NZ_SHKP01000006.1"/>
</dbReference>
<dbReference type="PROSITE" id="PS51123">
    <property type="entry name" value="OMPA_2"/>
    <property type="match status" value="1"/>
</dbReference>
<dbReference type="InterPro" id="IPR058626">
    <property type="entry name" value="MdtA-like_b-barrel"/>
</dbReference>
<dbReference type="GO" id="GO:0005886">
    <property type="term" value="C:plasma membrane"/>
    <property type="evidence" value="ECO:0007669"/>
    <property type="project" value="TreeGrafter"/>
</dbReference>
<dbReference type="Gene3D" id="1.10.287.470">
    <property type="entry name" value="Helix hairpin bin"/>
    <property type="match status" value="1"/>
</dbReference>
<dbReference type="InterPro" id="IPR058625">
    <property type="entry name" value="MdtA-like_BSH"/>
</dbReference>
<dbReference type="Proteomes" id="UP000293671">
    <property type="component" value="Unassembled WGS sequence"/>
</dbReference>
<feature type="chain" id="PRO_5020286008" evidence="6">
    <location>
        <begin position="28"/>
        <end position="539"/>
    </location>
</feature>
<dbReference type="Pfam" id="PF25967">
    <property type="entry name" value="RND-MFP_C"/>
    <property type="match status" value="1"/>
</dbReference>
<dbReference type="OrthoDB" id="9783047at2"/>
<reference evidence="8 9" key="1">
    <citation type="submission" date="2019-02" db="EMBL/GenBank/DDBJ databases">
        <title>Genomic Encyclopedia of Type Strains, Phase IV (KMG-IV): sequencing the most valuable type-strain genomes for metagenomic binning, comparative biology and taxonomic classification.</title>
        <authorList>
            <person name="Goeker M."/>
        </authorList>
    </citation>
    <scope>NUCLEOTIDE SEQUENCE [LARGE SCALE GENOMIC DNA]</scope>
    <source>
        <strain evidence="8 9">DSM 19570</strain>
    </source>
</reference>
<evidence type="ECO:0000256" key="2">
    <source>
        <dbReference type="ARBA" id="ARBA00004370"/>
    </source>
</evidence>
<dbReference type="AlphaFoldDB" id="A0A4Q7VNG7"/>
<gene>
    <name evidence="8" type="ORF">EV670_2310</name>
</gene>
<name>A0A4Q7VNG7_9BURK</name>
<dbReference type="Pfam" id="PF25917">
    <property type="entry name" value="BSH_RND"/>
    <property type="match status" value="1"/>
</dbReference>
<dbReference type="Pfam" id="PF00691">
    <property type="entry name" value="OmpA"/>
    <property type="match status" value="1"/>
</dbReference>